<organism evidence="3 4">
    <name type="scientific">Candidatus Woesebacteria bacterium GW2011_GWC1_38_13</name>
    <dbReference type="NCBI Taxonomy" id="1618583"/>
    <lineage>
        <taxon>Bacteria</taxon>
        <taxon>Candidatus Woeseibacteriota</taxon>
    </lineage>
</organism>
<feature type="domain" description="Transglycosylase SLT" evidence="2">
    <location>
        <begin position="103"/>
        <end position="174"/>
    </location>
</feature>
<sequence>MKWSILATIIAFSFFLIGYFGMKEIDYKFLNGKILSISDEHLLDTATPTSILTLAPSPTTTPSPIPTPTTIPTPTITPTPVPTHIPQPQVSPEDIHGFMERFAGQYGIDVNVLRHIAVCESGFNPLAINALYAGLFQFNTSTWKNNRLLMGEDPNPDLRLNAEEATQTAAYLMSLGKFYLWPNCHP</sequence>
<dbReference type="Pfam" id="PF01464">
    <property type="entry name" value="SLT"/>
    <property type="match status" value="1"/>
</dbReference>
<comment type="caution">
    <text evidence="3">The sequence shown here is derived from an EMBL/GenBank/DDBJ whole genome shotgun (WGS) entry which is preliminary data.</text>
</comment>
<dbReference type="InterPro" id="IPR023346">
    <property type="entry name" value="Lysozyme-like_dom_sf"/>
</dbReference>
<dbReference type="SUPFAM" id="SSF53955">
    <property type="entry name" value="Lysozyme-like"/>
    <property type="match status" value="1"/>
</dbReference>
<keyword evidence="1" id="KW-1133">Transmembrane helix</keyword>
<name>A0A0G0IL53_9BACT</name>
<keyword evidence="1" id="KW-0812">Transmembrane</keyword>
<dbReference type="Gene3D" id="1.10.530.10">
    <property type="match status" value="1"/>
</dbReference>
<evidence type="ECO:0000256" key="1">
    <source>
        <dbReference type="SAM" id="Phobius"/>
    </source>
</evidence>
<evidence type="ECO:0000313" key="4">
    <source>
        <dbReference type="Proteomes" id="UP000034096"/>
    </source>
</evidence>
<reference evidence="3 4" key="1">
    <citation type="journal article" date="2015" name="Nature">
        <title>rRNA introns, odd ribosomes, and small enigmatic genomes across a large radiation of phyla.</title>
        <authorList>
            <person name="Brown C.T."/>
            <person name="Hug L.A."/>
            <person name="Thomas B.C."/>
            <person name="Sharon I."/>
            <person name="Castelle C.J."/>
            <person name="Singh A."/>
            <person name="Wilkins M.J."/>
            <person name="Williams K.H."/>
            <person name="Banfield J.F."/>
        </authorList>
    </citation>
    <scope>NUCLEOTIDE SEQUENCE [LARGE SCALE GENOMIC DNA]</scope>
</reference>
<accession>A0A0G0IL53</accession>
<evidence type="ECO:0000259" key="2">
    <source>
        <dbReference type="Pfam" id="PF01464"/>
    </source>
</evidence>
<dbReference type="EMBL" id="LBUE01000010">
    <property type="protein sequence ID" value="KKQ56068.1"/>
    <property type="molecule type" value="Genomic_DNA"/>
</dbReference>
<keyword evidence="1" id="KW-0472">Membrane</keyword>
<dbReference type="Proteomes" id="UP000034096">
    <property type="component" value="Unassembled WGS sequence"/>
</dbReference>
<protein>
    <recommendedName>
        <fullName evidence="2">Transglycosylase SLT domain-containing protein</fullName>
    </recommendedName>
</protein>
<dbReference type="AlphaFoldDB" id="A0A0G0IL53"/>
<proteinExistence type="predicted"/>
<gene>
    <name evidence="3" type="ORF">US75_C0010G0014</name>
</gene>
<feature type="transmembrane region" description="Helical" evidence="1">
    <location>
        <begin position="6"/>
        <end position="22"/>
    </location>
</feature>
<dbReference type="InterPro" id="IPR008258">
    <property type="entry name" value="Transglycosylase_SLT_dom_1"/>
</dbReference>
<evidence type="ECO:0000313" key="3">
    <source>
        <dbReference type="EMBL" id="KKQ56068.1"/>
    </source>
</evidence>
<dbReference type="STRING" id="1618583.US75_C0010G0014"/>
<dbReference type="PATRIC" id="fig|1618583.3.peg.489"/>